<dbReference type="HOGENOM" id="CLU_2044496_0_0_2"/>
<organism evidence="1 2">
    <name type="scientific">Pyrobaculum ferrireducens</name>
    <dbReference type="NCBI Taxonomy" id="1104324"/>
    <lineage>
        <taxon>Archaea</taxon>
        <taxon>Thermoproteota</taxon>
        <taxon>Thermoprotei</taxon>
        <taxon>Thermoproteales</taxon>
        <taxon>Thermoproteaceae</taxon>
        <taxon>Pyrobaculum</taxon>
    </lineage>
</organism>
<dbReference type="InterPro" id="IPR043519">
    <property type="entry name" value="NT_sf"/>
</dbReference>
<dbReference type="EMBL" id="CP003098">
    <property type="protein sequence ID" value="AET33979.1"/>
    <property type="molecule type" value="Genomic_DNA"/>
</dbReference>
<name>G7VDK0_9CREN</name>
<accession>G7VDK0</accession>
<dbReference type="RefSeq" id="WP_014289804.1">
    <property type="nucleotide sequence ID" value="NC_016645.1"/>
</dbReference>
<dbReference type="InterPro" id="IPR052930">
    <property type="entry name" value="TA_antitoxin_MntA"/>
</dbReference>
<evidence type="ECO:0000313" key="2">
    <source>
        <dbReference type="Proteomes" id="UP000005867"/>
    </source>
</evidence>
<keyword evidence="2" id="KW-1185">Reference proteome</keyword>
<evidence type="ECO:0000313" key="1">
    <source>
        <dbReference type="EMBL" id="AET33979.1"/>
    </source>
</evidence>
<sequence>MRPVYQVRLDEVLEKLRRAAGGRRLAVLFGSAAESEVVHDVDVLIDGSDLGEALRLAAEIEEALGVPADVVPAGLAPPCLVAEALTRGVVVAADWDYYDELLYLSVGQCQDLKIKLREAGIGIS</sequence>
<dbReference type="PANTHER" id="PTHR43852:SF3">
    <property type="entry name" value="NUCLEOTIDYLTRANSFERASE"/>
    <property type="match status" value="1"/>
</dbReference>
<gene>
    <name evidence="1" type="ORF">P186_2595</name>
</gene>
<dbReference type="STRING" id="1104324.P186_2595"/>
<dbReference type="eggNOG" id="arCOG02106">
    <property type="taxonomic scope" value="Archaea"/>
</dbReference>
<dbReference type="AlphaFoldDB" id="G7VDK0"/>
<dbReference type="CDD" id="cd05403">
    <property type="entry name" value="NT_KNTase_like"/>
    <property type="match status" value="1"/>
</dbReference>
<dbReference type="Proteomes" id="UP000005867">
    <property type="component" value="Chromosome"/>
</dbReference>
<dbReference type="SUPFAM" id="SSF81301">
    <property type="entry name" value="Nucleotidyltransferase"/>
    <property type="match status" value="1"/>
</dbReference>
<proteinExistence type="predicted"/>
<reference evidence="1 2" key="1">
    <citation type="journal article" date="2012" name="J. Bacteriol.">
        <title>Complete genome sequence of strain 1860, a crenarchaeon of the genus pyrobaculum able to grow with various electron acceptors.</title>
        <authorList>
            <person name="Mardanov A.V."/>
            <person name="Gumerov V.M."/>
            <person name="Slobodkina G.B."/>
            <person name="Beletsky A.V."/>
            <person name="Bonch-Osmolovskaya E.A."/>
            <person name="Ravin N.V."/>
            <person name="Skryabin K.G."/>
        </authorList>
    </citation>
    <scope>NUCLEOTIDE SEQUENCE [LARGE SCALE GENOMIC DNA]</scope>
    <source>
        <strain evidence="1 2">1860</strain>
    </source>
</reference>
<dbReference type="KEGG" id="pyr:P186_2595"/>
<dbReference type="PANTHER" id="PTHR43852">
    <property type="entry name" value="NUCLEOTIDYLTRANSFERASE"/>
    <property type="match status" value="1"/>
</dbReference>
<dbReference type="BioCyc" id="PSP1104324:GJSN-2539-MONOMER"/>
<dbReference type="OrthoDB" id="28471at2157"/>
<dbReference type="Gene3D" id="3.30.460.10">
    <property type="entry name" value="Beta Polymerase, domain 2"/>
    <property type="match status" value="1"/>
</dbReference>
<protein>
    <submittedName>
        <fullName evidence="1">DNA polymerase, beta domain protein region</fullName>
    </submittedName>
</protein>
<dbReference type="GeneID" id="11594196"/>